<protein>
    <submittedName>
        <fullName evidence="3">Serine/threonine-protein kinase AfsK</fullName>
    </submittedName>
</protein>
<dbReference type="GO" id="GO:0016301">
    <property type="term" value="F:kinase activity"/>
    <property type="evidence" value="ECO:0007669"/>
    <property type="project" value="UniProtKB-KW"/>
</dbReference>
<dbReference type="SUPFAM" id="SSF50998">
    <property type="entry name" value="Quinoprotein alcohol dehydrogenase-like"/>
    <property type="match status" value="3"/>
</dbReference>
<gene>
    <name evidence="3" type="primary">afsK_2</name>
    <name evidence="3" type="ORF">PDESU_02541</name>
</gene>
<evidence type="ECO:0000313" key="3">
    <source>
        <dbReference type="EMBL" id="VGO13984.1"/>
    </source>
</evidence>
<keyword evidence="1" id="KW-0732">Signal</keyword>
<dbReference type="EMBL" id="CAAHFG010000001">
    <property type="protein sequence ID" value="VGO13984.1"/>
    <property type="molecule type" value="Genomic_DNA"/>
</dbReference>
<dbReference type="InterPro" id="IPR011047">
    <property type="entry name" value="Quinoprotein_ADH-like_sf"/>
</dbReference>
<keyword evidence="3" id="KW-0808">Transferase</keyword>
<feature type="domain" description="Pyrrolo-quinoline quinone repeat" evidence="2">
    <location>
        <begin position="308"/>
        <end position="475"/>
    </location>
</feature>
<dbReference type="Proteomes" id="UP000366872">
    <property type="component" value="Unassembled WGS sequence"/>
</dbReference>
<accession>A0A6C2U2X3</accession>
<dbReference type="Pfam" id="PF13360">
    <property type="entry name" value="PQQ_2"/>
    <property type="match status" value="3"/>
</dbReference>
<dbReference type="InterPro" id="IPR018391">
    <property type="entry name" value="PQQ_b-propeller_rpt"/>
</dbReference>
<name>A0A6C2U2X3_PONDE</name>
<feature type="domain" description="Pyrrolo-quinoline quinone repeat" evidence="2">
    <location>
        <begin position="149"/>
        <end position="243"/>
    </location>
</feature>
<keyword evidence="4" id="KW-1185">Reference proteome</keyword>
<dbReference type="InterPro" id="IPR015943">
    <property type="entry name" value="WD40/YVTN_repeat-like_dom_sf"/>
</dbReference>
<proteinExistence type="predicted"/>
<organism evidence="3 4">
    <name type="scientific">Pontiella desulfatans</name>
    <dbReference type="NCBI Taxonomy" id="2750659"/>
    <lineage>
        <taxon>Bacteria</taxon>
        <taxon>Pseudomonadati</taxon>
        <taxon>Kiritimatiellota</taxon>
        <taxon>Kiritimatiellia</taxon>
        <taxon>Kiritimatiellales</taxon>
        <taxon>Pontiellaceae</taxon>
        <taxon>Pontiella</taxon>
    </lineage>
</organism>
<feature type="signal peptide" evidence="1">
    <location>
        <begin position="1"/>
        <end position="21"/>
    </location>
</feature>
<feature type="chain" id="PRO_5025482026" evidence="1">
    <location>
        <begin position="22"/>
        <end position="876"/>
    </location>
</feature>
<dbReference type="SMART" id="SM00564">
    <property type="entry name" value="PQQ"/>
    <property type="match status" value="13"/>
</dbReference>
<evidence type="ECO:0000313" key="4">
    <source>
        <dbReference type="Proteomes" id="UP000366872"/>
    </source>
</evidence>
<dbReference type="PANTHER" id="PTHR34512">
    <property type="entry name" value="CELL SURFACE PROTEIN"/>
    <property type="match status" value="1"/>
</dbReference>
<dbReference type="InterPro" id="IPR002372">
    <property type="entry name" value="PQQ_rpt_dom"/>
</dbReference>
<evidence type="ECO:0000259" key="2">
    <source>
        <dbReference type="Pfam" id="PF13360"/>
    </source>
</evidence>
<dbReference type="PANTHER" id="PTHR34512:SF30">
    <property type="entry name" value="OUTER MEMBRANE PROTEIN ASSEMBLY FACTOR BAMB"/>
    <property type="match status" value="1"/>
</dbReference>
<dbReference type="Gene3D" id="2.40.10.480">
    <property type="match status" value="1"/>
</dbReference>
<keyword evidence="3" id="KW-0418">Kinase</keyword>
<dbReference type="RefSeq" id="WP_136079514.1">
    <property type="nucleotide sequence ID" value="NZ_CAAHFG010000001.1"/>
</dbReference>
<feature type="domain" description="Pyrrolo-quinoline quinone repeat" evidence="2">
    <location>
        <begin position="616"/>
        <end position="830"/>
    </location>
</feature>
<dbReference type="AlphaFoldDB" id="A0A6C2U2X3"/>
<reference evidence="3 4" key="1">
    <citation type="submission" date="2019-04" db="EMBL/GenBank/DDBJ databases">
        <authorList>
            <person name="Van Vliet M D."/>
        </authorList>
    </citation>
    <scope>NUCLEOTIDE SEQUENCE [LARGE SCALE GENOMIC DNA]</scope>
    <source>
        <strain evidence="3 4">F1</strain>
    </source>
</reference>
<dbReference type="Gene3D" id="2.130.10.10">
    <property type="entry name" value="YVTN repeat-like/Quinoprotein amine dehydrogenase"/>
    <property type="match status" value="3"/>
</dbReference>
<sequence length="876" mass="96308">MSKFGFIFLAGSLFLHTHSLAQLSTGVDAIDQVRQEMRRVPTNDENSMHRQSVLFSWFRHMIHRGMDLSSLHEAGLILSQWGPVKPEHYPVLDEAYAQMEELLEHPNFISEVRGDPNSFSENVSETDWPVFGGGRSQSGFSPDAGPVIGEVAWKFSAGLAWYAAAAVEDGRVYVASPGLRTLLYCLDEQTGQPVWTTEQDGLQIYSTPKAASRPVIQDDRVVIRATSGSWEYEKQADGQIVFTDRAKHIFHVDKASGEVVEQTDANRIDYRRGYAPVSGNEEWIAFPRSRLDLTKRPATVGMLDTVCVKNTADGTGWEMRVGELFGDILLDGDLAVAGTDEGKLYALNLNGQQRVKWVYQANGPIRCTPAAAEDLLIAATETGMLLGIDRESGALRWSTRLNRGNPRAFHLFSSPMIEQGKIFIGSATKELYCVDLQSGRLCWKAETDDWVRARPFVLKDKVYAATLSGQVHCMQYNDSSVQTLWSVPAGEHQIFADLSGSERGVLVSSSELFLYSLNPQNGQLQWKHSLLECSYEDGERMVADVVAGGGDFQSPPTVCDGIVYAGTPSRFVFAVDAASGEEIWRFETSGQVSGAPGVQDGRVYFGQQGGNDEMFCVDARTGDPIWTSHPGWVWVSSMPDEGRVFAGTVDGRIIALDAGNGQELWEHKTNGGVYPSPAVDADKVYTGSWDGGYYALNKFSGALEWVFSCPYPDSAAGTLWKGRFIARTQKSLTAIDPNTGKKIWNFVDPRTKTGHTRMNSTPSHSGDYTFASTTIDHDGVAMGARLFCLDTHTGKELWHYDGAGGWTGSVCTPETVICGSSTDHFVTCLALEPNPDGSPRILWRTKVGGIFQESIPAISGRRAYVLCTDGYLYAFQ</sequence>
<evidence type="ECO:0000256" key="1">
    <source>
        <dbReference type="SAM" id="SignalP"/>
    </source>
</evidence>